<dbReference type="AlphaFoldDB" id="A0AAF0WAS7"/>
<dbReference type="KEGG" id="dcr:108214809"/>
<evidence type="ECO:0000256" key="22">
    <source>
        <dbReference type="PROSITE-ProRule" id="PRU10141"/>
    </source>
</evidence>
<dbReference type="PROSITE" id="PS00108">
    <property type="entry name" value="PROTEIN_KINASE_ST"/>
    <property type="match status" value="1"/>
</dbReference>
<dbReference type="Pfam" id="PF13855">
    <property type="entry name" value="LRR_8"/>
    <property type="match status" value="1"/>
</dbReference>
<keyword evidence="7" id="KW-0597">Phosphoprotein</keyword>
<evidence type="ECO:0000256" key="23">
    <source>
        <dbReference type="SAM" id="Phobius"/>
    </source>
</evidence>
<dbReference type="SMART" id="SM00220">
    <property type="entry name" value="S_TKc"/>
    <property type="match status" value="1"/>
</dbReference>
<accession>A0AAF0WAS7</accession>
<keyword evidence="6" id="KW-0723">Serine/threonine-protein kinase</keyword>
<dbReference type="SUPFAM" id="SSF52058">
    <property type="entry name" value="L domain-like"/>
    <property type="match status" value="1"/>
</dbReference>
<evidence type="ECO:0000256" key="17">
    <source>
        <dbReference type="ARBA" id="ARBA00023136"/>
    </source>
</evidence>
<evidence type="ECO:0000256" key="14">
    <source>
        <dbReference type="ARBA" id="ARBA00022777"/>
    </source>
</evidence>
<evidence type="ECO:0000256" key="16">
    <source>
        <dbReference type="ARBA" id="ARBA00022989"/>
    </source>
</evidence>
<feature type="domain" description="Protein kinase" evidence="24">
    <location>
        <begin position="721"/>
        <end position="1021"/>
    </location>
</feature>
<dbReference type="GO" id="GO:0004674">
    <property type="term" value="F:protein serine/threonine kinase activity"/>
    <property type="evidence" value="ECO:0007669"/>
    <property type="project" value="UniProtKB-KW"/>
</dbReference>
<evidence type="ECO:0000256" key="1">
    <source>
        <dbReference type="ARBA" id="ARBA00004162"/>
    </source>
</evidence>
<proteinExistence type="inferred from homology"/>
<dbReference type="FunFam" id="1.10.510.10:FF:000358">
    <property type="entry name" value="Putative leucine-rich repeat receptor-like serine/threonine-protein kinase"/>
    <property type="match status" value="1"/>
</dbReference>
<comment type="catalytic activity">
    <reaction evidence="20">
        <text>L-threonyl-[protein] + ATP = O-phospho-L-threonyl-[protein] + ADP + H(+)</text>
        <dbReference type="Rhea" id="RHEA:46608"/>
        <dbReference type="Rhea" id="RHEA-COMP:11060"/>
        <dbReference type="Rhea" id="RHEA-COMP:11605"/>
        <dbReference type="ChEBI" id="CHEBI:15378"/>
        <dbReference type="ChEBI" id="CHEBI:30013"/>
        <dbReference type="ChEBI" id="CHEBI:30616"/>
        <dbReference type="ChEBI" id="CHEBI:61977"/>
        <dbReference type="ChEBI" id="CHEBI:456216"/>
        <dbReference type="EC" id="2.7.11.1"/>
    </reaction>
</comment>
<keyword evidence="18" id="KW-0675">Receptor</keyword>
<keyword evidence="11" id="KW-0732">Signal</keyword>
<keyword evidence="10 23" id="KW-0812">Transmembrane</keyword>
<evidence type="ECO:0000256" key="10">
    <source>
        <dbReference type="ARBA" id="ARBA00022692"/>
    </source>
</evidence>
<reference evidence="25" key="1">
    <citation type="journal article" date="2016" name="Nat. Genet.">
        <title>A high-quality carrot genome assembly provides new insights into carotenoid accumulation and asterid genome evolution.</title>
        <authorList>
            <person name="Iorizzo M."/>
            <person name="Ellison S."/>
            <person name="Senalik D."/>
            <person name="Zeng P."/>
            <person name="Satapoomin P."/>
            <person name="Huang J."/>
            <person name="Bowman M."/>
            <person name="Iovene M."/>
            <person name="Sanseverino W."/>
            <person name="Cavagnaro P."/>
            <person name="Yildiz M."/>
            <person name="Macko-Podgorni A."/>
            <person name="Moranska E."/>
            <person name="Grzebelus E."/>
            <person name="Grzebelus D."/>
            <person name="Ashrafi H."/>
            <person name="Zheng Z."/>
            <person name="Cheng S."/>
            <person name="Spooner D."/>
            <person name="Van Deynze A."/>
            <person name="Simon P."/>
        </authorList>
    </citation>
    <scope>NUCLEOTIDE SEQUENCE</scope>
    <source>
        <tissue evidence="25">Leaf</tissue>
    </source>
</reference>
<dbReference type="FunFam" id="3.80.10.10:FF:000101">
    <property type="entry name" value="LRR receptor-like serine/threonine-protein kinase ERECTA"/>
    <property type="match status" value="1"/>
</dbReference>
<dbReference type="PANTHER" id="PTHR27008">
    <property type="entry name" value="OS04G0122200 PROTEIN"/>
    <property type="match status" value="1"/>
</dbReference>
<evidence type="ECO:0000256" key="6">
    <source>
        <dbReference type="ARBA" id="ARBA00022527"/>
    </source>
</evidence>
<keyword evidence="8" id="KW-0433">Leucine-rich repeat</keyword>
<evidence type="ECO:0000256" key="13">
    <source>
        <dbReference type="ARBA" id="ARBA00022741"/>
    </source>
</evidence>
<dbReference type="Gene3D" id="3.30.200.20">
    <property type="entry name" value="Phosphorylase Kinase, domain 1"/>
    <property type="match status" value="1"/>
</dbReference>
<dbReference type="PROSITE" id="PS00107">
    <property type="entry name" value="PROTEIN_KINASE_ATP"/>
    <property type="match status" value="1"/>
</dbReference>
<evidence type="ECO:0000256" key="19">
    <source>
        <dbReference type="ARBA" id="ARBA00023180"/>
    </source>
</evidence>
<feature type="binding site" evidence="22">
    <location>
        <position position="750"/>
    </location>
    <ligand>
        <name>ATP</name>
        <dbReference type="ChEBI" id="CHEBI:30616"/>
    </ligand>
</feature>
<keyword evidence="26" id="KW-1185">Reference proteome</keyword>
<feature type="transmembrane region" description="Helical" evidence="23">
    <location>
        <begin position="660"/>
        <end position="683"/>
    </location>
</feature>
<dbReference type="InterPro" id="IPR001611">
    <property type="entry name" value="Leu-rich_rpt"/>
</dbReference>
<evidence type="ECO:0000256" key="9">
    <source>
        <dbReference type="ARBA" id="ARBA00022679"/>
    </source>
</evidence>
<evidence type="ECO:0000256" key="7">
    <source>
        <dbReference type="ARBA" id="ARBA00022553"/>
    </source>
</evidence>
<dbReference type="InterPro" id="IPR000719">
    <property type="entry name" value="Prot_kinase_dom"/>
</dbReference>
<dbReference type="InterPro" id="IPR011009">
    <property type="entry name" value="Kinase-like_dom_sf"/>
</dbReference>
<comment type="subcellular location">
    <subcellularLocation>
        <location evidence="1">Cell membrane</location>
        <topology evidence="1">Single-pass membrane protein</topology>
    </subcellularLocation>
    <subcellularLocation>
        <location evidence="2">Membrane</location>
        <topology evidence="2">Single-pass type I membrane protein</topology>
    </subcellularLocation>
</comment>
<dbReference type="InterPro" id="IPR013210">
    <property type="entry name" value="LRR_N_plant-typ"/>
</dbReference>
<comment type="catalytic activity">
    <reaction evidence="21">
        <text>L-seryl-[protein] + ATP = O-phospho-L-seryl-[protein] + ADP + H(+)</text>
        <dbReference type="Rhea" id="RHEA:17989"/>
        <dbReference type="Rhea" id="RHEA-COMP:9863"/>
        <dbReference type="Rhea" id="RHEA-COMP:11604"/>
        <dbReference type="ChEBI" id="CHEBI:15378"/>
        <dbReference type="ChEBI" id="CHEBI:29999"/>
        <dbReference type="ChEBI" id="CHEBI:30616"/>
        <dbReference type="ChEBI" id="CHEBI:83421"/>
        <dbReference type="ChEBI" id="CHEBI:456216"/>
        <dbReference type="EC" id="2.7.11.1"/>
    </reaction>
</comment>
<evidence type="ECO:0000313" key="25">
    <source>
        <dbReference type="EMBL" id="WOG85391.1"/>
    </source>
</evidence>
<dbReference type="FunFam" id="3.80.10.10:FF:000383">
    <property type="entry name" value="Leucine-rich repeat receptor protein kinase EMS1"/>
    <property type="match status" value="1"/>
</dbReference>
<name>A0AAF0WAS7_DAUCS</name>
<keyword evidence="12" id="KW-0677">Repeat</keyword>
<dbReference type="SMART" id="SM00365">
    <property type="entry name" value="LRR_SD22"/>
    <property type="match status" value="4"/>
</dbReference>
<evidence type="ECO:0000256" key="8">
    <source>
        <dbReference type="ARBA" id="ARBA00022614"/>
    </source>
</evidence>
<dbReference type="GO" id="GO:0005524">
    <property type="term" value="F:ATP binding"/>
    <property type="evidence" value="ECO:0007669"/>
    <property type="project" value="UniProtKB-UniRule"/>
</dbReference>
<dbReference type="Gene3D" id="1.10.510.10">
    <property type="entry name" value="Transferase(Phosphotransferase) domain 1"/>
    <property type="match status" value="1"/>
</dbReference>
<dbReference type="GO" id="GO:0006952">
    <property type="term" value="P:defense response"/>
    <property type="evidence" value="ECO:0007669"/>
    <property type="project" value="UniProtKB-ARBA"/>
</dbReference>
<dbReference type="GO" id="GO:0051707">
    <property type="term" value="P:response to other organism"/>
    <property type="evidence" value="ECO:0007669"/>
    <property type="project" value="UniProtKB-ARBA"/>
</dbReference>
<keyword evidence="13 22" id="KW-0547">Nucleotide-binding</keyword>
<sequence>MFSTNSSNLVPFSLLHCATMFFNILFFLVLVSSTTFVYSFSNNVTDQQALLSFKVSITGPLGVLDSWNDSIHFCHWTGVTCNRKRQRVTALDLSLERLVGKLSPHIGNLSFLRTLYLYENNLYGMIPNEIGRLSRLRHLSLGNNSFQGRFPDNLLHCRDITFINLDNNHLEGKLPTDFSFWSKLDKFFVTSNHINGSIPPSIGNISSLRALNLGGNNLFGEIPSELGHLAKLEDLDLTQNRFSGMVPQSLYNISSLYSLRLAHNVFKGNLPSDLGFIQLPRLQFFNAVNNSFTGPIPASIANASNLVYFDISGNNITGPIPNNLGSLPDIQVLGLGQNLLGENMRPNDWSFFDSLVNCTHLTRLGLHESSLRGELPNSIANLSTTLEGLYLYGNYIYGSIPHEIGKLVNLKVLNFGDNLLTGIIPQSIGRLSKLGRLTLYDNNITGAIPTIISNFTELVTLYLYGNMLQGSIPTQLFNISTLEKVFLDNNQLRGAIPKEIVLLSHCIVLYLNQNLFNGPLPANIGSLKQLVEFDVSNNKLRGYIPNALGDCVMLETLYMEGNLFQGKIPSSFRALKNLAYLDLSNNNISGSIPSFFDGFRQIIFLNLSHNKLEGEVSNEGLFLKVGAFSLDGNSELCGGIKELHLPACPEKALKNKKKAFSWRIILILILVPIGMVLACLLLITYRRRNSKKKLNGPVLVLKDDQYPKLSYQDLLLATNEFSPDNLIGEGRYGSVYKGHLESVEQVVAVKVLNGEIHGANKTFLAECETLRNIRHRNLIKIITACSSIDFKGNDFKALVFDFMTNGSLDSWLHPGPFNQSDERNLSLLQRLNISIDVALGVDYLHHHTHESIIHCDLKPSNILLDENFVARIGDFGLARFCFSNTSTSTGDINQAQTSSSGIRGTIGYVPPEYGMFGEISAEGDVYSFGILLLEMFSGKRPTDDDNNLHDFVKKALPQRVMDIVDPRIILNQEHGMTIDPSYSGVVIEVCLKLIFEVGILCSEVTPRERIDIGVAIKQLRLARDKLVQGTQ</sequence>
<evidence type="ECO:0000313" key="26">
    <source>
        <dbReference type="Proteomes" id="UP000077755"/>
    </source>
</evidence>
<dbReference type="PROSITE" id="PS51450">
    <property type="entry name" value="LRR"/>
    <property type="match status" value="1"/>
</dbReference>
<dbReference type="FunFam" id="3.80.10.10:FF:000288">
    <property type="entry name" value="LRR receptor-like serine/threonine-protein kinase EFR"/>
    <property type="match status" value="1"/>
</dbReference>
<keyword evidence="19" id="KW-0325">Glycoprotein</keyword>
<dbReference type="InterPro" id="IPR008271">
    <property type="entry name" value="Ser/Thr_kinase_AS"/>
</dbReference>
<evidence type="ECO:0000256" key="4">
    <source>
        <dbReference type="ARBA" id="ARBA00012513"/>
    </source>
</evidence>
<keyword evidence="5" id="KW-1003">Cell membrane</keyword>
<dbReference type="InterPro" id="IPR003591">
    <property type="entry name" value="Leu-rich_rpt_typical-subtyp"/>
</dbReference>
<dbReference type="Pfam" id="PF08263">
    <property type="entry name" value="LRRNT_2"/>
    <property type="match status" value="1"/>
</dbReference>
<dbReference type="Gene3D" id="3.80.10.10">
    <property type="entry name" value="Ribonuclease Inhibitor"/>
    <property type="match status" value="4"/>
</dbReference>
<evidence type="ECO:0000256" key="21">
    <source>
        <dbReference type="ARBA" id="ARBA00048679"/>
    </source>
</evidence>
<protein>
    <recommendedName>
        <fullName evidence="4">non-specific serine/threonine protein kinase</fullName>
        <ecNumber evidence="4">2.7.11.1</ecNumber>
    </recommendedName>
</protein>
<keyword evidence="15 22" id="KW-0067">ATP-binding</keyword>
<dbReference type="SUPFAM" id="SSF56112">
    <property type="entry name" value="Protein kinase-like (PK-like)"/>
    <property type="match status" value="1"/>
</dbReference>
<comment type="similarity">
    <text evidence="3">Belongs to the protein kinase superfamily. Ser/Thr protein kinase family.</text>
</comment>
<dbReference type="InterPro" id="IPR051809">
    <property type="entry name" value="Plant_receptor-like_S/T_kinase"/>
</dbReference>
<evidence type="ECO:0000256" key="12">
    <source>
        <dbReference type="ARBA" id="ARBA00022737"/>
    </source>
</evidence>
<evidence type="ECO:0000256" key="20">
    <source>
        <dbReference type="ARBA" id="ARBA00047899"/>
    </source>
</evidence>
<dbReference type="InterPro" id="IPR017441">
    <property type="entry name" value="Protein_kinase_ATP_BS"/>
</dbReference>
<organism evidence="25 26">
    <name type="scientific">Daucus carota subsp. sativus</name>
    <name type="common">Carrot</name>
    <dbReference type="NCBI Taxonomy" id="79200"/>
    <lineage>
        <taxon>Eukaryota</taxon>
        <taxon>Viridiplantae</taxon>
        <taxon>Streptophyta</taxon>
        <taxon>Embryophyta</taxon>
        <taxon>Tracheophyta</taxon>
        <taxon>Spermatophyta</taxon>
        <taxon>Magnoliopsida</taxon>
        <taxon>eudicotyledons</taxon>
        <taxon>Gunneridae</taxon>
        <taxon>Pentapetalae</taxon>
        <taxon>asterids</taxon>
        <taxon>campanulids</taxon>
        <taxon>Apiales</taxon>
        <taxon>Apiaceae</taxon>
        <taxon>Apioideae</taxon>
        <taxon>Scandiceae</taxon>
        <taxon>Daucinae</taxon>
        <taxon>Daucus</taxon>
        <taxon>Daucus sect. Daucus</taxon>
    </lineage>
</organism>
<dbReference type="Proteomes" id="UP000077755">
    <property type="component" value="Chromosome 1"/>
</dbReference>
<evidence type="ECO:0000259" key="24">
    <source>
        <dbReference type="PROSITE" id="PS50011"/>
    </source>
</evidence>
<gene>
    <name evidence="25" type="ORF">DCAR_0104579</name>
</gene>
<keyword evidence="9" id="KW-0808">Transferase</keyword>
<evidence type="ECO:0000256" key="18">
    <source>
        <dbReference type="ARBA" id="ARBA00023170"/>
    </source>
</evidence>
<keyword evidence="14" id="KW-0418">Kinase</keyword>
<dbReference type="Pfam" id="PF00069">
    <property type="entry name" value="Pkinase"/>
    <property type="match status" value="1"/>
</dbReference>
<evidence type="ECO:0000256" key="3">
    <source>
        <dbReference type="ARBA" id="ARBA00008684"/>
    </source>
</evidence>
<dbReference type="GO" id="GO:0005886">
    <property type="term" value="C:plasma membrane"/>
    <property type="evidence" value="ECO:0007669"/>
    <property type="project" value="UniProtKB-SubCell"/>
</dbReference>
<dbReference type="PANTHER" id="PTHR27008:SF499">
    <property type="entry name" value="OS06G0581500 PROTEIN"/>
    <property type="match status" value="1"/>
</dbReference>
<dbReference type="EC" id="2.7.11.1" evidence="4"/>
<evidence type="ECO:0000256" key="15">
    <source>
        <dbReference type="ARBA" id="ARBA00022840"/>
    </source>
</evidence>
<dbReference type="FunFam" id="3.30.200.20:FF:000432">
    <property type="entry name" value="LRR receptor-like serine/threonine-protein kinase EFR"/>
    <property type="match status" value="1"/>
</dbReference>
<keyword evidence="17 23" id="KW-0472">Membrane</keyword>
<reference evidence="25" key="2">
    <citation type="submission" date="2022-03" db="EMBL/GenBank/DDBJ databases">
        <title>Draft title - Genomic analysis of global carrot germplasm unveils the trajectory of domestication and the origin of high carotenoid orange carrot.</title>
        <authorList>
            <person name="Iorizzo M."/>
            <person name="Ellison S."/>
            <person name="Senalik D."/>
            <person name="Macko-Podgorni A."/>
            <person name="Grzebelus D."/>
            <person name="Bostan H."/>
            <person name="Rolling W."/>
            <person name="Curaba J."/>
            <person name="Simon P."/>
        </authorList>
    </citation>
    <scope>NUCLEOTIDE SEQUENCE</scope>
    <source>
        <tissue evidence="25">Leaf</tissue>
    </source>
</reference>
<dbReference type="Pfam" id="PF00560">
    <property type="entry name" value="LRR_1"/>
    <property type="match status" value="6"/>
</dbReference>
<evidence type="ECO:0000256" key="11">
    <source>
        <dbReference type="ARBA" id="ARBA00022729"/>
    </source>
</evidence>
<keyword evidence="16 23" id="KW-1133">Transmembrane helix</keyword>
<dbReference type="EMBL" id="CP093343">
    <property type="protein sequence ID" value="WOG85391.1"/>
    <property type="molecule type" value="Genomic_DNA"/>
</dbReference>
<dbReference type="PROSITE" id="PS50011">
    <property type="entry name" value="PROTEIN_KINASE_DOM"/>
    <property type="match status" value="1"/>
</dbReference>
<evidence type="ECO:0000256" key="5">
    <source>
        <dbReference type="ARBA" id="ARBA00022475"/>
    </source>
</evidence>
<dbReference type="SUPFAM" id="SSF52047">
    <property type="entry name" value="RNI-like"/>
    <property type="match status" value="1"/>
</dbReference>
<evidence type="ECO:0000256" key="2">
    <source>
        <dbReference type="ARBA" id="ARBA00004479"/>
    </source>
</evidence>
<feature type="transmembrane region" description="Helical" evidence="23">
    <location>
        <begin position="12"/>
        <end position="38"/>
    </location>
</feature>
<dbReference type="InterPro" id="IPR032675">
    <property type="entry name" value="LRR_dom_sf"/>
</dbReference>
<dbReference type="SMART" id="SM00369">
    <property type="entry name" value="LRR_TYP"/>
    <property type="match status" value="9"/>
</dbReference>